<dbReference type="Gene3D" id="1.10.10.10">
    <property type="entry name" value="Winged helix-like DNA-binding domain superfamily/Winged helix DNA-binding domain"/>
    <property type="match status" value="1"/>
</dbReference>
<dbReference type="RefSeq" id="WP_184579516.1">
    <property type="nucleotide sequence ID" value="NZ_JACHJT010000001.1"/>
</dbReference>
<dbReference type="InterPro" id="IPR013249">
    <property type="entry name" value="RNA_pol_sigma70_r4_t2"/>
</dbReference>
<keyword evidence="2" id="KW-0805">Transcription regulation</keyword>
<dbReference type="NCBIfam" id="TIGR02937">
    <property type="entry name" value="sigma70-ECF"/>
    <property type="match status" value="1"/>
</dbReference>
<dbReference type="InterPro" id="IPR013324">
    <property type="entry name" value="RNA_pol_sigma_r3/r4-like"/>
</dbReference>
<dbReference type="Pfam" id="PF08281">
    <property type="entry name" value="Sigma70_r4_2"/>
    <property type="match status" value="1"/>
</dbReference>
<comment type="caution">
    <text evidence="8">The sequence shown here is derived from an EMBL/GenBank/DDBJ whole genome shotgun (WGS) entry which is preliminary data.</text>
</comment>
<keyword evidence="3" id="KW-0731">Sigma factor</keyword>
<dbReference type="InterPro" id="IPR036388">
    <property type="entry name" value="WH-like_DNA-bd_sf"/>
</dbReference>
<dbReference type="InterPro" id="IPR039425">
    <property type="entry name" value="RNA_pol_sigma-70-like"/>
</dbReference>
<evidence type="ECO:0000313" key="8">
    <source>
        <dbReference type="EMBL" id="MBB4932223.1"/>
    </source>
</evidence>
<comment type="similarity">
    <text evidence="1">Belongs to the sigma-70 factor family. ECF subfamily.</text>
</comment>
<keyword evidence="4" id="KW-0804">Transcription</keyword>
<evidence type="ECO:0000259" key="6">
    <source>
        <dbReference type="Pfam" id="PF04542"/>
    </source>
</evidence>
<dbReference type="PANTHER" id="PTHR43133">
    <property type="entry name" value="RNA POLYMERASE ECF-TYPE SIGMA FACTO"/>
    <property type="match status" value="1"/>
</dbReference>
<protein>
    <submittedName>
        <fullName evidence="8">RNA polymerase sigma-70 factor (ECF subfamily)</fullName>
    </submittedName>
</protein>
<dbReference type="Gene3D" id="1.10.1740.10">
    <property type="match status" value="1"/>
</dbReference>
<keyword evidence="9" id="KW-1185">Reference proteome</keyword>
<evidence type="ECO:0000256" key="1">
    <source>
        <dbReference type="ARBA" id="ARBA00010641"/>
    </source>
</evidence>
<evidence type="ECO:0000256" key="4">
    <source>
        <dbReference type="ARBA" id="ARBA00023163"/>
    </source>
</evidence>
<accession>A0A7W7RHT0</accession>
<evidence type="ECO:0000256" key="2">
    <source>
        <dbReference type="ARBA" id="ARBA00023015"/>
    </source>
</evidence>
<feature type="region of interest" description="Disordered" evidence="5">
    <location>
        <begin position="1"/>
        <end position="43"/>
    </location>
</feature>
<dbReference type="Pfam" id="PF04542">
    <property type="entry name" value="Sigma70_r2"/>
    <property type="match status" value="1"/>
</dbReference>
<dbReference type="AlphaFoldDB" id="A0A7W7RHT0"/>
<dbReference type="GO" id="GO:0003677">
    <property type="term" value="F:DNA binding"/>
    <property type="evidence" value="ECO:0007669"/>
    <property type="project" value="InterPro"/>
</dbReference>
<dbReference type="SUPFAM" id="SSF88946">
    <property type="entry name" value="Sigma2 domain of RNA polymerase sigma factors"/>
    <property type="match status" value="1"/>
</dbReference>
<dbReference type="InterPro" id="IPR007627">
    <property type="entry name" value="RNA_pol_sigma70_r2"/>
</dbReference>
<dbReference type="InterPro" id="IPR013325">
    <property type="entry name" value="RNA_pol_sigma_r2"/>
</dbReference>
<feature type="region of interest" description="Disordered" evidence="5">
    <location>
        <begin position="218"/>
        <end position="241"/>
    </location>
</feature>
<reference evidence="8 9" key="1">
    <citation type="submission" date="2020-08" db="EMBL/GenBank/DDBJ databases">
        <title>Sequencing the genomes of 1000 actinobacteria strains.</title>
        <authorList>
            <person name="Klenk H.-P."/>
        </authorList>
    </citation>
    <scope>NUCLEOTIDE SEQUENCE [LARGE SCALE GENOMIC DNA]</scope>
    <source>
        <strain evidence="8 9">DSM 102030</strain>
    </source>
</reference>
<sequence>MRTRFPTGGDPGTRARPARPFPSGPVPDGRAAAPRNVRATPGTVDDRETTALAFAARRGEANAVEAFVRATRGDVWRFVSFLTDADSADDLTQETYVRALRGLARFAGRSQARVWLLAIARRVVADHYRKRAARPTVATANWQRALDQSTWQETARFDEELALIELLDSLTSERRSAFFLTQVAGLSYKETAVLTDCPVGTVRSRVARARRDLVHALRFPEPPDGGTREPAHLIPRAHPPR</sequence>
<organism evidence="8 9">
    <name type="scientific">Lipingzhangella halophila</name>
    <dbReference type="NCBI Taxonomy" id="1783352"/>
    <lineage>
        <taxon>Bacteria</taxon>
        <taxon>Bacillati</taxon>
        <taxon>Actinomycetota</taxon>
        <taxon>Actinomycetes</taxon>
        <taxon>Streptosporangiales</taxon>
        <taxon>Nocardiopsidaceae</taxon>
        <taxon>Lipingzhangella</taxon>
    </lineage>
</organism>
<evidence type="ECO:0000259" key="7">
    <source>
        <dbReference type="Pfam" id="PF08281"/>
    </source>
</evidence>
<dbReference type="EMBL" id="JACHJT010000001">
    <property type="protein sequence ID" value="MBB4932223.1"/>
    <property type="molecule type" value="Genomic_DNA"/>
</dbReference>
<gene>
    <name evidence="8" type="ORF">F4561_003043</name>
</gene>
<dbReference type="PANTHER" id="PTHR43133:SF61">
    <property type="entry name" value="ECF RNA POLYMERASE SIGMA FACTOR SIGC"/>
    <property type="match status" value="1"/>
</dbReference>
<evidence type="ECO:0000256" key="3">
    <source>
        <dbReference type="ARBA" id="ARBA00023082"/>
    </source>
</evidence>
<dbReference type="SUPFAM" id="SSF88659">
    <property type="entry name" value="Sigma3 and sigma4 domains of RNA polymerase sigma factors"/>
    <property type="match status" value="1"/>
</dbReference>
<evidence type="ECO:0000313" key="9">
    <source>
        <dbReference type="Proteomes" id="UP000523007"/>
    </source>
</evidence>
<proteinExistence type="inferred from homology"/>
<dbReference type="GO" id="GO:0016987">
    <property type="term" value="F:sigma factor activity"/>
    <property type="evidence" value="ECO:0007669"/>
    <property type="project" value="UniProtKB-KW"/>
</dbReference>
<feature type="domain" description="RNA polymerase sigma factor 70 region 4 type 2" evidence="7">
    <location>
        <begin position="161"/>
        <end position="213"/>
    </location>
</feature>
<dbReference type="InterPro" id="IPR014284">
    <property type="entry name" value="RNA_pol_sigma-70_dom"/>
</dbReference>
<name>A0A7W7RHT0_9ACTN</name>
<dbReference type="GO" id="GO:0006352">
    <property type="term" value="P:DNA-templated transcription initiation"/>
    <property type="evidence" value="ECO:0007669"/>
    <property type="project" value="InterPro"/>
</dbReference>
<evidence type="ECO:0000256" key="5">
    <source>
        <dbReference type="SAM" id="MobiDB-lite"/>
    </source>
</evidence>
<dbReference type="Proteomes" id="UP000523007">
    <property type="component" value="Unassembled WGS sequence"/>
</dbReference>
<feature type="domain" description="RNA polymerase sigma-70 region 2" evidence="6">
    <location>
        <begin position="68"/>
        <end position="132"/>
    </location>
</feature>